<dbReference type="Proteomes" id="UP001558613">
    <property type="component" value="Unassembled WGS sequence"/>
</dbReference>
<feature type="non-terminal residue" evidence="1">
    <location>
        <position position="92"/>
    </location>
</feature>
<accession>A0ABR3NJ60</accession>
<reference evidence="1 2" key="1">
    <citation type="submission" date="2023-09" db="EMBL/GenBank/DDBJ databases">
        <authorList>
            <person name="Wang M."/>
        </authorList>
    </citation>
    <scope>NUCLEOTIDE SEQUENCE [LARGE SCALE GENOMIC DNA]</scope>
    <source>
        <strain evidence="1">GT-2023</strain>
        <tissue evidence="1">Liver</tissue>
    </source>
</reference>
<protein>
    <recommendedName>
        <fullName evidence="3">Transposase</fullName>
    </recommendedName>
</protein>
<dbReference type="EMBL" id="JAYMGO010000004">
    <property type="protein sequence ID" value="KAL1276792.1"/>
    <property type="molecule type" value="Genomic_DNA"/>
</dbReference>
<gene>
    <name evidence="1" type="ORF">QQF64_036415</name>
</gene>
<sequence length="92" mass="10011">VEDCAVNRQHAVKGALHADETKINLYQNDGKAHDPKHTTSSVNHCGGSVMAWVGMAASGTGTLVFIDDVTHDRSSRMNSEEFRDIMSAQIQL</sequence>
<organism evidence="1 2">
    <name type="scientific">Cirrhinus molitorella</name>
    <name type="common">mud carp</name>
    <dbReference type="NCBI Taxonomy" id="172907"/>
    <lineage>
        <taxon>Eukaryota</taxon>
        <taxon>Metazoa</taxon>
        <taxon>Chordata</taxon>
        <taxon>Craniata</taxon>
        <taxon>Vertebrata</taxon>
        <taxon>Euteleostomi</taxon>
        <taxon>Actinopterygii</taxon>
        <taxon>Neopterygii</taxon>
        <taxon>Teleostei</taxon>
        <taxon>Ostariophysi</taxon>
        <taxon>Cypriniformes</taxon>
        <taxon>Cyprinidae</taxon>
        <taxon>Labeoninae</taxon>
        <taxon>Labeonini</taxon>
        <taxon>Cirrhinus</taxon>
    </lineage>
</organism>
<dbReference type="Gene3D" id="3.30.420.10">
    <property type="entry name" value="Ribonuclease H-like superfamily/Ribonuclease H"/>
    <property type="match status" value="1"/>
</dbReference>
<name>A0ABR3NJ60_9TELE</name>
<comment type="caution">
    <text evidence="1">The sequence shown here is derived from an EMBL/GenBank/DDBJ whole genome shotgun (WGS) entry which is preliminary data.</text>
</comment>
<evidence type="ECO:0008006" key="3">
    <source>
        <dbReference type="Google" id="ProtNLM"/>
    </source>
</evidence>
<proteinExistence type="predicted"/>
<dbReference type="InterPro" id="IPR036397">
    <property type="entry name" value="RNaseH_sf"/>
</dbReference>
<feature type="non-terminal residue" evidence="1">
    <location>
        <position position="1"/>
    </location>
</feature>
<keyword evidence="2" id="KW-1185">Reference proteome</keyword>
<evidence type="ECO:0000313" key="2">
    <source>
        <dbReference type="Proteomes" id="UP001558613"/>
    </source>
</evidence>
<evidence type="ECO:0000313" key="1">
    <source>
        <dbReference type="EMBL" id="KAL1276792.1"/>
    </source>
</evidence>